<keyword evidence="1" id="KW-1133">Transmembrane helix</keyword>
<feature type="domain" description="EamA" evidence="2">
    <location>
        <begin position="164"/>
        <end position="297"/>
    </location>
</feature>
<evidence type="ECO:0000256" key="1">
    <source>
        <dbReference type="SAM" id="Phobius"/>
    </source>
</evidence>
<dbReference type="Pfam" id="PF00892">
    <property type="entry name" value="EamA"/>
    <property type="match status" value="2"/>
</dbReference>
<feature type="transmembrane region" description="Helical" evidence="1">
    <location>
        <begin position="84"/>
        <end position="101"/>
    </location>
</feature>
<feature type="transmembrane region" description="Helical" evidence="1">
    <location>
        <begin position="280"/>
        <end position="298"/>
    </location>
</feature>
<feature type="transmembrane region" description="Helical" evidence="1">
    <location>
        <begin position="223"/>
        <end position="242"/>
    </location>
</feature>
<feature type="transmembrane region" description="Helical" evidence="1">
    <location>
        <begin position="47"/>
        <end position="64"/>
    </location>
</feature>
<gene>
    <name evidence="3" type="ORF">WFZ85_04845</name>
</gene>
<dbReference type="InterPro" id="IPR037185">
    <property type="entry name" value="EmrE-like"/>
</dbReference>
<feature type="domain" description="EamA" evidence="2">
    <location>
        <begin position="8"/>
        <end position="151"/>
    </location>
</feature>
<name>A0ABU9N2U6_9FLAO</name>
<feature type="transmembrane region" description="Helical" evidence="1">
    <location>
        <begin position="254"/>
        <end position="274"/>
    </location>
</feature>
<feature type="transmembrane region" description="Helical" evidence="1">
    <location>
        <begin position="7"/>
        <end position="27"/>
    </location>
</feature>
<dbReference type="RefSeq" id="WP_342695255.1">
    <property type="nucleotide sequence ID" value="NZ_JBCGDO010000004.1"/>
</dbReference>
<evidence type="ECO:0000313" key="4">
    <source>
        <dbReference type="Proteomes" id="UP001460072"/>
    </source>
</evidence>
<dbReference type="EMBL" id="JBCGDO010000004">
    <property type="protein sequence ID" value="MEM0541930.1"/>
    <property type="molecule type" value="Genomic_DNA"/>
</dbReference>
<dbReference type="SUPFAM" id="SSF103481">
    <property type="entry name" value="Multidrug resistance efflux transporter EmrE"/>
    <property type="match status" value="2"/>
</dbReference>
<feature type="transmembrane region" description="Helical" evidence="1">
    <location>
        <begin position="196"/>
        <end position="217"/>
    </location>
</feature>
<keyword evidence="1" id="KW-0812">Transmembrane</keyword>
<keyword evidence="4" id="KW-1185">Reference proteome</keyword>
<feature type="transmembrane region" description="Helical" evidence="1">
    <location>
        <begin position="139"/>
        <end position="159"/>
    </location>
</feature>
<organism evidence="3 4">
    <name type="scientific">Flavobacterium aureirubrum</name>
    <dbReference type="NCBI Taxonomy" id="3133147"/>
    <lineage>
        <taxon>Bacteria</taxon>
        <taxon>Pseudomonadati</taxon>
        <taxon>Bacteroidota</taxon>
        <taxon>Flavobacteriia</taxon>
        <taxon>Flavobacteriales</taxon>
        <taxon>Flavobacteriaceae</taxon>
        <taxon>Flavobacterium</taxon>
    </lineage>
</organism>
<proteinExistence type="predicted"/>
<comment type="caution">
    <text evidence="3">The sequence shown here is derived from an EMBL/GenBank/DDBJ whole genome shotgun (WGS) entry which is preliminary data.</text>
</comment>
<feature type="transmembrane region" description="Helical" evidence="1">
    <location>
        <begin position="165"/>
        <end position="184"/>
    </location>
</feature>
<feature type="transmembrane region" description="Helical" evidence="1">
    <location>
        <begin position="107"/>
        <end position="127"/>
    </location>
</feature>
<dbReference type="PANTHER" id="PTHR22911">
    <property type="entry name" value="ACYL-MALONYL CONDENSING ENZYME-RELATED"/>
    <property type="match status" value="1"/>
</dbReference>
<evidence type="ECO:0000259" key="2">
    <source>
        <dbReference type="Pfam" id="PF00892"/>
    </source>
</evidence>
<sequence length="303" mass="32595">MFGNKVLKGVFLVGIGAASYGMLATFVKLAYADISSQGLHYTPAEVITSQFLLGIIFVLAINGFQKFQNGAVVLKATTTDIRKLMLVGTSTGLTSIFYYLAVKYIPVSIGIVLLMQTVWMGVVLEMFLEKKLPSKIKVFAVLIVLLGTALATNLFSKSIDLDWRGLVLGLLAAASFTTTMFAANKVALSISSAQRSLYMLLGGAVIVLIFALATQTTPFNYDIFLKWGILIALFGTVIPPMLLNSGFPLTGIGLGSIVAALELPVSVLMAYFFLNEVVALSQWIGIILIISAIVLMNVKFGKK</sequence>
<dbReference type="PANTHER" id="PTHR22911:SF137">
    <property type="entry name" value="SOLUTE CARRIER FAMILY 35 MEMBER G2-RELATED"/>
    <property type="match status" value="1"/>
</dbReference>
<keyword evidence="1" id="KW-0472">Membrane</keyword>
<dbReference type="InterPro" id="IPR000620">
    <property type="entry name" value="EamA_dom"/>
</dbReference>
<protein>
    <submittedName>
        <fullName evidence="3">DMT family transporter</fullName>
    </submittedName>
</protein>
<accession>A0ABU9N2U6</accession>
<dbReference type="Proteomes" id="UP001460072">
    <property type="component" value="Unassembled WGS sequence"/>
</dbReference>
<reference evidence="3 4" key="1">
    <citation type="submission" date="2024-03" db="EMBL/GenBank/DDBJ databases">
        <title>Two novel species of the genus Flavobacterium exhibiting potentially degradation of complex polysaccharides.</title>
        <authorList>
            <person name="Lian X."/>
        </authorList>
    </citation>
    <scope>NUCLEOTIDE SEQUENCE [LARGE SCALE GENOMIC DNA]</scope>
    <source>
        <strain evidence="4">j3</strain>
    </source>
</reference>
<evidence type="ECO:0000313" key="3">
    <source>
        <dbReference type="EMBL" id="MEM0541930.1"/>
    </source>
</evidence>